<dbReference type="Proteomes" id="UP001152622">
    <property type="component" value="Chromosome 8"/>
</dbReference>
<keyword evidence="3" id="KW-1185">Reference proteome</keyword>
<organism evidence="2 3">
    <name type="scientific">Synaphobranchus kaupii</name>
    <name type="common">Kaup's arrowtooth eel</name>
    <dbReference type="NCBI Taxonomy" id="118154"/>
    <lineage>
        <taxon>Eukaryota</taxon>
        <taxon>Metazoa</taxon>
        <taxon>Chordata</taxon>
        <taxon>Craniata</taxon>
        <taxon>Vertebrata</taxon>
        <taxon>Euteleostomi</taxon>
        <taxon>Actinopterygii</taxon>
        <taxon>Neopterygii</taxon>
        <taxon>Teleostei</taxon>
        <taxon>Anguilliformes</taxon>
        <taxon>Synaphobranchidae</taxon>
        <taxon>Synaphobranchus</taxon>
    </lineage>
</organism>
<dbReference type="EMBL" id="JAINUF010000008">
    <property type="protein sequence ID" value="KAJ8352644.1"/>
    <property type="molecule type" value="Genomic_DNA"/>
</dbReference>
<reference evidence="2" key="1">
    <citation type="journal article" date="2023" name="Science">
        <title>Genome structures resolve the early diversification of teleost fishes.</title>
        <authorList>
            <person name="Parey E."/>
            <person name="Louis A."/>
            <person name="Montfort J."/>
            <person name="Bouchez O."/>
            <person name="Roques C."/>
            <person name="Iampietro C."/>
            <person name="Lluch J."/>
            <person name="Castinel A."/>
            <person name="Donnadieu C."/>
            <person name="Desvignes T."/>
            <person name="Floi Bucao C."/>
            <person name="Jouanno E."/>
            <person name="Wen M."/>
            <person name="Mejri S."/>
            <person name="Dirks R."/>
            <person name="Jansen H."/>
            <person name="Henkel C."/>
            <person name="Chen W.J."/>
            <person name="Zahm M."/>
            <person name="Cabau C."/>
            <person name="Klopp C."/>
            <person name="Thompson A.W."/>
            <person name="Robinson-Rechavi M."/>
            <person name="Braasch I."/>
            <person name="Lecointre G."/>
            <person name="Bobe J."/>
            <person name="Postlethwait J.H."/>
            <person name="Berthelot C."/>
            <person name="Roest Crollius H."/>
            <person name="Guiguen Y."/>
        </authorList>
    </citation>
    <scope>NUCLEOTIDE SEQUENCE</scope>
    <source>
        <strain evidence="2">WJC10195</strain>
    </source>
</reference>
<accession>A0A9Q1IU92</accession>
<protein>
    <submittedName>
        <fullName evidence="2">Uncharacterized protein</fullName>
    </submittedName>
</protein>
<proteinExistence type="predicted"/>
<evidence type="ECO:0000256" key="1">
    <source>
        <dbReference type="SAM" id="MobiDB-lite"/>
    </source>
</evidence>
<feature type="compositionally biased region" description="Gly residues" evidence="1">
    <location>
        <begin position="62"/>
        <end position="72"/>
    </location>
</feature>
<evidence type="ECO:0000313" key="3">
    <source>
        <dbReference type="Proteomes" id="UP001152622"/>
    </source>
</evidence>
<name>A0A9Q1IU92_SYNKA</name>
<evidence type="ECO:0000313" key="2">
    <source>
        <dbReference type="EMBL" id="KAJ8352644.1"/>
    </source>
</evidence>
<comment type="caution">
    <text evidence="2">The sequence shown here is derived from an EMBL/GenBank/DDBJ whole genome shotgun (WGS) entry which is preliminary data.</text>
</comment>
<sequence length="72" mass="7497">MRRPQNIRRPYGINKLPRPRYPGSPPASRNKRVFVSADPAAGLANPHPCANGKTADADSGRGFSGRGGGGAA</sequence>
<gene>
    <name evidence="2" type="ORF">SKAU_G00241200</name>
</gene>
<dbReference type="AlphaFoldDB" id="A0A9Q1IU92"/>
<feature type="region of interest" description="Disordered" evidence="1">
    <location>
        <begin position="1"/>
        <end position="72"/>
    </location>
</feature>